<organism evidence="2 3">
    <name type="scientific">Actinoplanes auranticolor</name>
    <dbReference type="NCBI Taxonomy" id="47988"/>
    <lineage>
        <taxon>Bacteria</taxon>
        <taxon>Bacillati</taxon>
        <taxon>Actinomycetota</taxon>
        <taxon>Actinomycetes</taxon>
        <taxon>Micromonosporales</taxon>
        <taxon>Micromonosporaceae</taxon>
        <taxon>Actinoplanes</taxon>
    </lineage>
</organism>
<dbReference type="InterPro" id="IPR041698">
    <property type="entry name" value="Methyltransf_25"/>
</dbReference>
<dbReference type="CDD" id="cd02440">
    <property type="entry name" value="AdoMet_MTases"/>
    <property type="match status" value="1"/>
</dbReference>
<evidence type="ECO:0000259" key="1">
    <source>
        <dbReference type="Pfam" id="PF13649"/>
    </source>
</evidence>
<dbReference type="Pfam" id="PF13649">
    <property type="entry name" value="Methyltransf_25"/>
    <property type="match status" value="1"/>
</dbReference>
<dbReference type="Gene3D" id="3.40.50.150">
    <property type="entry name" value="Vaccinia Virus protein VP39"/>
    <property type="match status" value="1"/>
</dbReference>
<dbReference type="SUPFAM" id="SSF53335">
    <property type="entry name" value="S-adenosyl-L-methionine-dependent methyltransferases"/>
    <property type="match status" value="1"/>
</dbReference>
<dbReference type="InterPro" id="IPR029063">
    <property type="entry name" value="SAM-dependent_MTases_sf"/>
</dbReference>
<protein>
    <recommendedName>
        <fullName evidence="1">Methyltransferase domain-containing protein</fullName>
    </recommendedName>
</protein>
<evidence type="ECO:0000313" key="3">
    <source>
        <dbReference type="Proteomes" id="UP000681340"/>
    </source>
</evidence>
<sequence length="282" mass="30399">MEELTDLIVATDPASGARLPVRLDTVIAQLTAGGQDRAARLARRLPVRDGVLVAEEIDALQIRVHCELQRLGEELQLPRRVAEWLLRWRAARPGEPLRVVDVGCGLGHVVRWLAAYDALGPGVDLVGVDLNRALVGRAAELAAAEGLDCRFIAGDALAPGVAGDDGMTTVVISSGLLHHLTASALPEFFAAQRRLRVAAFAHWDIDPGPWTTAGAWIFHRARMREPVSRHDGVLSARRAHPASVLLAAARAGAPDYRPACTDGPRWWPRLSEVLRPVTGTAP</sequence>
<reference evidence="2" key="1">
    <citation type="submission" date="2021-03" db="EMBL/GenBank/DDBJ databases">
        <title>Whole genome shotgun sequence of Actinoplanes auranticolor NBRC 12245.</title>
        <authorList>
            <person name="Komaki H."/>
            <person name="Tamura T."/>
        </authorList>
    </citation>
    <scope>NUCLEOTIDE SEQUENCE</scope>
    <source>
        <strain evidence="2">NBRC 12245</strain>
    </source>
</reference>
<dbReference type="RefSeq" id="WP_212994765.1">
    <property type="nucleotide sequence ID" value="NZ_BAABEA010000015.1"/>
</dbReference>
<name>A0A919T096_9ACTN</name>
<comment type="caution">
    <text evidence="2">The sequence shown here is derived from an EMBL/GenBank/DDBJ whole genome shotgun (WGS) entry which is preliminary data.</text>
</comment>
<keyword evidence="3" id="KW-1185">Reference proteome</keyword>
<evidence type="ECO:0000313" key="2">
    <source>
        <dbReference type="EMBL" id="GIM80298.1"/>
    </source>
</evidence>
<dbReference type="Proteomes" id="UP000681340">
    <property type="component" value="Unassembled WGS sequence"/>
</dbReference>
<accession>A0A919T096</accession>
<dbReference type="EMBL" id="BOQL01000095">
    <property type="protein sequence ID" value="GIM80298.1"/>
    <property type="molecule type" value="Genomic_DNA"/>
</dbReference>
<feature type="domain" description="Methyltransferase" evidence="1">
    <location>
        <begin position="99"/>
        <end position="194"/>
    </location>
</feature>
<proteinExistence type="predicted"/>
<dbReference type="AlphaFoldDB" id="A0A919T096"/>
<gene>
    <name evidence="2" type="ORF">Aau02nite_89890</name>
</gene>